<feature type="domain" description="PIN" evidence="1">
    <location>
        <begin position="4"/>
        <end position="120"/>
    </location>
</feature>
<dbReference type="SUPFAM" id="SSF88723">
    <property type="entry name" value="PIN domain-like"/>
    <property type="match status" value="1"/>
</dbReference>
<evidence type="ECO:0000259" key="1">
    <source>
        <dbReference type="Pfam" id="PF01850"/>
    </source>
</evidence>
<dbReference type="InterPro" id="IPR041705">
    <property type="entry name" value="PIN_Sll0205"/>
</dbReference>
<reference evidence="2 3" key="2">
    <citation type="submission" date="2018-06" db="EMBL/GenBank/DDBJ databases">
        <title>Metagenomic assembly of (sub)arctic Cyanobacteria and their associated microbiome from non-axenic cultures.</title>
        <authorList>
            <person name="Baurain D."/>
        </authorList>
    </citation>
    <scope>NUCLEOTIDE SEQUENCE [LARGE SCALE GENOMIC DNA]</scope>
    <source>
        <strain evidence="2">ULC129bin1</strain>
    </source>
</reference>
<dbReference type="CDD" id="cd09872">
    <property type="entry name" value="PIN_Sll0205-like"/>
    <property type="match status" value="1"/>
</dbReference>
<reference evidence="3" key="1">
    <citation type="submission" date="2018-04" db="EMBL/GenBank/DDBJ databases">
        <authorList>
            <person name="Cornet L."/>
        </authorList>
    </citation>
    <scope>NUCLEOTIDE SEQUENCE [LARGE SCALE GENOMIC DNA]</scope>
</reference>
<dbReference type="PANTHER" id="PTHR36173">
    <property type="entry name" value="RIBONUCLEASE VAPC16-RELATED"/>
    <property type="match status" value="1"/>
</dbReference>
<dbReference type="InterPro" id="IPR052919">
    <property type="entry name" value="TA_system_RNase"/>
</dbReference>
<dbReference type="Proteomes" id="UP000249354">
    <property type="component" value="Unassembled WGS sequence"/>
</dbReference>
<dbReference type="EMBL" id="QBMC01000259">
    <property type="protein sequence ID" value="PZO09333.1"/>
    <property type="molecule type" value="Genomic_DNA"/>
</dbReference>
<dbReference type="PANTHER" id="PTHR36173:SF2">
    <property type="entry name" value="RIBONUCLEASE VAPC16"/>
    <property type="match status" value="1"/>
</dbReference>
<dbReference type="InterPro" id="IPR002716">
    <property type="entry name" value="PIN_dom"/>
</dbReference>
<dbReference type="Pfam" id="PF01850">
    <property type="entry name" value="PIN"/>
    <property type="match status" value="1"/>
</dbReference>
<dbReference type="AlphaFoldDB" id="A0A2W4TKJ8"/>
<evidence type="ECO:0000313" key="2">
    <source>
        <dbReference type="EMBL" id="PZO09333.1"/>
    </source>
</evidence>
<evidence type="ECO:0000313" key="3">
    <source>
        <dbReference type="Proteomes" id="UP000249354"/>
    </source>
</evidence>
<gene>
    <name evidence="2" type="ORF">DCF25_21795</name>
</gene>
<dbReference type="InterPro" id="IPR029060">
    <property type="entry name" value="PIN-like_dom_sf"/>
</dbReference>
<comment type="caution">
    <text evidence="2">The sequence shown here is derived from an EMBL/GenBank/DDBJ whole genome shotgun (WGS) entry which is preliminary data.</text>
</comment>
<organism evidence="2 3">
    <name type="scientific">Leptolyngbya foveolarum</name>
    <dbReference type="NCBI Taxonomy" id="47253"/>
    <lineage>
        <taxon>Bacteria</taxon>
        <taxon>Bacillati</taxon>
        <taxon>Cyanobacteriota</taxon>
        <taxon>Cyanophyceae</taxon>
        <taxon>Leptolyngbyales</taxon>
        <taxon>Leptolyngbyaceae</taxon>
        <taxon>Leptolyngbya group</taxon>
        <taxon>Leptolyngbya</taxon>
    </lineage>
</organism>
<protein>
    <submittedName>
        <fullName evidence="2">PIN domain nuclease</fullName>
    </submittedName>
</protein>
<dbReference type="Gene3D" id="3.40.50.1010">
    <property type="entry name" value="5'-nuclease"/>
    <property type="match status" value="1"/>
</dbReference>
<proteinExistence type="predicted"/>
<accession>A0A2W4TKJ8</accession>
<sequence>MKLLLDTHTFIWWDREPNLIPAATLDLLQRSDLLLSLVSLWEIQIKSQLGKLHLNMPLAEMVSRHQSNGITLLPITVAHILELEQLPQHHRDPFDRLIIAQSRIEVITIVTRDSAFQSYDCKIVW</sequence>
<name>A0A2W4TKJ8_9CYAN</name>